<dbReference type="EMBL" id="BMVW01000024">
    <property type="protein sequence ID" value="GGZ40697.1"/>
    <property type="molecule type" value="Genomic_DNA"/>
</dbReference>
<keyword evidence="2" id="KW-1185">Reference proteome</keyword>
<organism evidence="1 2">
    <name type="scientific">Streptomyces poonensis</name>
    <dbReference type="NCBI Taxonomy" id="68255"/>
    <lineage>
        <taxon>Bacteria</taxon>
        <taxon>Bacillati</taxon>
        <taxon>Actinomycetota</taxon>
        <taxon>Actinomycetes</taxon>
        <taxon>Kitasatosporales</taxon>
        <taxon>Streptomycetaceae</taxon>
        <taxon>Streptomyces</taxon>
    </lineage>
</organism>
<protein>
    <submittedName>
        <fullName evidence="1">Uncharacterized protein</fullName>
    </submittedName>
</protein>
<accession>A0A918QEJ7</accession>
<evidence type="ECO:0000313" key="1">
    <source>
        <dbReference type="EMBL" id="GGZ40697.1"/>
    </source>
</evidence>
<name>A0A918QEJ7_9ACTN</name>
<reference evidence="1" key="2">
    <citation type="submission" date="2020-09" db="EMBL/GenBank/DDBJ databases">
        <authorList>
            <person name="Sun Q."/>
            <person name="Ohkuma M."/>
        </authorList>
    </citation>
    <scope>NUCLEOTIDE SEQUENCE</scope>
    <source>
        <strain evidence="1">JCM 4815</strain>
    </source>
</reference>
<gene>
    <name evidence="1" type="ORF">GCM10010365_71820</name>
</gene>
<dbReference type="Proteomes" id="UP000622166">
    <property type="component" value="Unassembled WGS sequence"/>
</dbReference>
<evidence type="ECO:0000313" key="2">
    <source>
        <dbReference type="Proteomes" id="UP000622166"/>
    </source>
</evidence>
<comment type="caution">
    <text evidence="1">The sequence shown here is derived from an EMBL/GenBank/DDBJ whole genome shotgun (WGS) entry which is preliminary data.</text>
</comment>
<dbReference type="AlphaFoldDB" id="A0A918QEJ7"/>
<dbReference type="RefSeq" id="WP_229859864.1">
    <property type="nucleotide sequence ID" value="NZ_BMVW01000024.1"/>
</dbReference>
<proteinExistence type="predicted"/>
<sequence length="101" mass="11433">MLYDNPHALLICLYKHDRALCQRDGAVDDAPTLDRGVPSCSNALRTDQQAALLREKAAHIDKRAALHPKPMGDRLRANADKLRAFADEHDQFRFTRQEKPA</sequence>
<reference evidence="1" key="1">
    <citation type="journal article" date="2014" name="Int. J. Syst. Evol. Microbiol.">
        <title>Complete genome sequence of Corynebacterium casei LMG S-19264T (=DSM 44701T), isolated from a smear-ripened cheese.</title>
        <authorList>
            <consortium name="US DOE Joint Genome Institute (JGI-PGF)"/>
            <person name="Walter F."/>
            <person name="Albersmeier A."/>
            <person name="Kalinowski J."/>
            <person name="Ruckert C."/>
        </authorList>
    </citation>
    <scope>NUCLEOTIDE SEQUENCE</scope>
    <source>
        <strain evidence="1">JCM 4815</strain>
    </source>
</reference>